<dbReference type="WBParaSite" id="ACAC_0000071601-mRNA-1">
    <property type="protein sequence ID" value="ACAC_0000071601-mRNA-1"/>
    <property type="gene ID" value="ACAC_0000071601"/>
</dbReference>
<proteinExistence type="predicted"/>
<reference evidence="1" key="1">
    <citation type="submission" date="2012-09" db="EMBL/GenBank/DDBJ databases">
        <authorList>
            <person name="Martin A.A."/>
        </authorList>
    </citation>
    <scope>NUCLEOTIDE SEQUENCE</scope>
</reference>
<keyword evidence="1" id="KW-1185">Reference proteome</keyword>
<sequence>MPHKYREQILEVTKTVTVMEVVNAAPNKHPRACEVTVTNIASDCGHPVSLKITHMHKSQGMHQNKAKVQIPEIKIEENTWDAVTSAPNGTTRIEQEHTTQIERTTAKIPSADTTFNHQGDNVIDLHFIQPVLLEKAHGCRKQWKSSTTGPVQTLYYRPFSEEGALIGSTSVGNVDAHPRTAPVHYGAVIGKSHVSD</sequence>
<reference evidence="2" key="2">
    <citation type="submission" date="2017-02" db="UniProtKB">
        <authorList>
            <consortium name="WormBaseParasite"/>
        </authorList>
    </citation>
    <scope>IDENTIFICATION</scope>
</reference>
<dbReference type="STRING" id="6313.A0A0K0CU58"/>
<evidence type="ECO:0000313" key="2">
    <source>
        <dbReference type="WBParaSite" id="ACAC_0000071601-mRNA-1"/>
    </source>
</evidence>
<evidence type="ECO:0000313" key="1">
    <source>
        <dbReference type="Proteomes" id="UP000035642"/>
    </source>
</evidence>
<dbReference type="Proteomes" id="UP000035642">
    <property type="component" value="Unassembled WGS sequence"/>
</dbReference>
<dbReference type="AlphaFoldDB" id="A0A0K0CU58"/>
<protein>
    <submittedName>
        <fullName evidence="2">DUF4139 domain-containing protein</fullName>
    </submittedName>
</protein>
<name>A0A0K0CU58_ANGCA</name>
<accession>A0A0K0CU58</accession>
<organism evidence="1 2">
    <name type="scientific">Angiostrongylus cantonensis</name>
    <name type="common">Rat lungworm</name>
    <dbReference type="NCBI Taxonomy" id="6313"/>
    <lineage>
        <taxon>Eukaryota</taxon>
        <taxon>Metazoa</taxon>
        <taxon>Ecdysozoa</taxon>
        <taxon>Nematoda</taxon>
        <taxon>Chromadorea</taxon>
        <taxon>Rhabditida</taxon>
        <taxon>Rhabditina</taxon>
        <taxon>Rhabditomorpha</taxon>
        <taxon>Strongyloidea</taxon>
        <taxon>Metastrongylidae</taxon>
        <taxon>Angiostrongylus</taxon>
    </lineage>
</organism>